<keyword evidence="3" id="KW-0732">Signal</keyword>
<evidence type="ECO:0000259" key="4">
    <source>
        <dbReference type="PROSITE" id="PS52052"/>
    </source>
</evidence>
<dbReference type="SMART" id="SM01300">
    <property type="entry name" value="PEHE"/>
    <property type="match status" value="1"/>
</dbReference>
<feature type="compositionally biased region" description="Low complexity" evidence="2">
    <location>
        <begin position="326"/>
        <end position="336"/>
    </location>
</feature>
<dbReference type="Gene3D" id="6.10.250.3170">
    <property type="match status" value="1"/>
</dbReference>
<feature type="region of interest" description="Disordered" evidence="2">
    <location>
        <begin position="647"/>
        <end position="686"/>
    </location>
</feature>
<feature type="compositionally biased region" description="Basic residues" evidence="2">
    <location>
        <begin position="610"/>
        <end position="623"/>
    </location>
</feature>
<dbReference type="PANTHER" id="PTHR22443:SF18">
    <property type="entry name" value="NON-SPECIFIC LETHAL 1, ISOFORM M"/>
    <property type="match status" value="1"/>
</dbReference>
<feature type="compositionally biased region" description="Polar residues" evidence="2">
    <location>
        <begin position="420"/>
        <end position="434"/>
    </location>
</feature>
<evidence type="ECO:0000313" key="5">
    <source>
        <dbReference type="EMBL" id="MBY10245.1"/>
    </source>
</evidence>
<dbReference type="AlphaFoldDB" id="A0A2R5LLB4"/>
<feature type="signal peptide" evidence="3">
    <location>
        <begin position="1"/>
        <end position="22"/>
    </location>
</feature>
<feature type="region of interest" description="Disordered" evidence="2">
    <location>
        <begin position="788"/>
        <end position="815"/>
    </location>
</feature>
<name>A0A2R5LLB4_9ACAR</name>
<feature type="compositionally biased region" description="Low complexity" evidence="2">
    <location>
        <begin position="659"/>
        <end position="673"/>
    </location>
</feature>
<feature type="compositionally biased region" description="Polar residues" evidence="2">
    <location>
        <begin position="35"/>
        <end position="61"/>
    </location>
</feature>
<dbReference type="InterPro" id="IPR026180">
    <property type="entry name" value="NSL1"/>
</dbReference>
<dbReference type="Pfam" id="PF15275">
    <property type="entry name" value="PEHE"/>
    <property type="match status" value="1"/>
</dbReference>
<dbReference type="EMBL" id="GGLE01006119">
    <property type="protein sequence ID" value="MBY10245.1"/>
    <property type="molecule type" value="Transcribed_RNA"/>
</dbReference>
<feature type="region of interest" description="Disordered" evidence="2">
    <location>
        <begin position="262"/>
        <end position="345"/>
    </location>
</feature>
<feature type="domain" description="PEHE" evidence="4">
    <location>
        <begin position="729"/>
        <end position="869"/>
    </location>
</feature>
<dbReference type="InterPro" id="IPR029332">
    <property type="entry name" value="PEHE_dom"/>
</dbReference>
<feature type="region of interest" description="Disordered" evidence="2">
    <location>
        <begin position="857"/>
        <end position="965"/>
    </location>
</feature>
<dbReference type="GO" id="GO:0044545">
    <property type="term" value="C:NSL complex"/>
    <property type="evidence" value="ECO:0007669"/>
    <property type="project" value="TreeGrafter"/>
</dbReference>
<feature type="compositionally biased region" description="Pro residues" evidence="2">
    <location>
        <begin position="865"/>
        <end position="896"/>
    </location>
</feature>
<organism evidence="5">
    <name type="scientific">Ornithodoros turicata</name>
    <dbReference type="NCBI Taxonomy" id="34597"/>
    <lineage>
        <taxon>Eukaryota</taxon>
        <taxon>Metazoa</taxon>
        <taxon>Ecdysozoa</taxon>
        <taxon>Arthropoda</taxon>
        <taxon>Chelicerata</taxon>
        <taxon>Arachnida</taxon>
        <taxon>Acari</taxon>
        <taxon>Parasitiformes</taxon>
        <taxon>Ixodida</taxon>
        <taxon>Ixodoidea</taxon>
        <taxon>Argasidae</taxon>
        <taxon>Ornithodorinae</taxon>
        <taxon>Ornithodoros</taxon>
    </lineage>
</organism>
<feature type="region of interest" description="Disordered" evidence="2">
    <location>
        <begin position="405"/>
        <end position="444"/>
    </location>
</feature>
<protein>
    <submittedName>
        <fullName evidence="5">Putative kat8 regulatory nsl complex subunit 1</fullName>
    </submittedName>
</protein>
<feature type="compositionally biased region" description="Low complexity" evidence="2">
    <location>
        <begin position="912"/>
        <end position="938"/>
    </location>
</feature>
<evidence type="ECO:0000256" key="3">
    <source>
        <dbReference type="SAM" id="SignalP"/>
    </source>
</evidence>
<feature type="chain" id="PRO_5015311893" evidence="3">
    <location>
        <begin position="23"/>
        <end position="965"/>
    </location>
</feature>
<sequence length="965" mass="106062">MLSPVSFRICCIAAMAPALTEAASQAESFSLPHSPASSTICNSNPTSPPTNERTVANGSSKDLTRRFRDKHRILWDSVNFAALANVKLKQLREGFHDADAVLKAMNAKDNMGLTNGNDSLHSPPATPTVVSSPSQPYKETVVQSPVTFPPDRPQTPCTETYEELVERARARKSVLERRSERLHRRIRRLQLRQAIQHCNTQLGGFLEHQQKSLAIPCLMPQAQRLLHRKLRDGADIKAELLLQNEDVKNLSTAALVSLVRKLEESSQGAPSTPARLPELEREECDRVSGTLRTTLSHQERVVDSDATASSSGGESCDEADVRDTVDTFGTPTPTTDSAPRSKPSIRQSAAWTWVLERAAVASRWTWLQAQVADLEFRIRQQNDICRQLRHAKGRLRLEGEPQLPNDVLATTNKRPFGPGSQENMTTTKVTTPTANGMVPGAQDVPGCSRTRPLVNFRKRKVVSSTVASAVASVSPLGRKTARLGGASSTTVQCDCRSVSSCQASPCPLCAGRYSVLRQLDPDAMPQRERAALLDAGFHPVLSFRNDMPLNLHFEMLLRTGELQKLALKASASLRKKSRLAQVSGLAIDQARKKSRKLAHNAAQSLLSSAKMRRHHSEKKRAYRRHVDREVLDDDSSDSRFRRSDTYSLVSMKHRERQRSLSTASSGSSKAASPVPSPAPCSGEGTIGQRSILQDVLRRRRGENAFDINNIVIPYSLASATRVERLPYKEILTPKWRELTEEELNGTLQVDPLESKEEVEDLSDEAFTVRHNVCEEEERHRFAGLLSKSNAGSQLPHPNSQLSHPPRGGRSRLRTQDSCSEVVDIMESPVMSPAEEDWYEVAPYELRTFPLCDEDVSSMLESSPHLRPPTPPSERPSTPPPGSPSPASPTSSYPPPDSLSQSLASPGSPPPVTLAASASLQLTSQLPSSPASSLSSLPPGEDPNDPEWTVVNSEKKQNLVLKLAKR</sequence>
<keyword evidence="1" id="KW-0175">Coiled coil</keyword>
<evidence type="ECO:0000256" key="2">
    <source>
        <dbReference type="SAM" id="MobiDB-lite"/>
    </source>
</evidence>
<feature type="region of interest" description="Disordered" evidence="2">
    <location>
        <begin position="592"/>
        <end position="627"/>
    </location>
</feature>
<feature type="region of interest" description="Disordered" evidence="2">
    <location>
        <begin position="33"/>
        <end position="61"/>
    </location>
</feature>
<feature type="region of interest" description="Disordered" evidence="2">
    <location>
        <begin position="112"/>
        <end position="137"/>
    </location>
</feature>
<feature type="compositionally biased region" description="Polar residues" evidence="2">
    <location>
        <begin position="788"/>
        <end position="802"/>
    </location>
</feature>
<dbReference type="PANTHER" id="PTHR22443">
    <property type="entry name" value="NON-SPECIFIC LETHAL 1, ISOFORM M"/>
    <property type="match status" value="1"/>
</dbReference>
<feature type="coiled-coil region" evidence="1">
    <location>
        <begin position="158"/>
        <end position="192"/>
    </location>
</feature>
<feature type="compositionally biased region" description="Basic and acidic residues" evidence="2">
    <location>
        <begin position="277"/>
        <end position="286"/>
    </location>
</feature>
<reference evidence="5" key="1">
    <citation type="submission" date="2018-03" db="EMBL/GenBank/DDBJ databases">
        <title>The relapsing fever spirochete Borrelia turicatae persists in the highly oxidative environment of its soft-bodied tick vector.</title>
        <authorList>
            <person name="Bourret T.J."/>
            <person name="Boyle W.K."/>
            <person name="Valenzuela J.G."/>
            <person name="Oliveira F."/>
            <person name="Lopez J.E."/>
        </authorList>
    </citation>
    <scope>NUCLEOTIDE SEQUENCE</scope>
    <source>
        <strain evidence="5">Kansas strain/isolate</strain>
        <tissue evidence="5">Salivary glands</tissue>
    </source>
</reference>
<evidence type="ECO:0000256" key="1">
    <source>
        <dbReference type="SAM" id="Coils"/>
    </source>
</evidence>
<proteinExistence type="predicted"/>
<dbReference type="GO" id="GO:0035035">
    <property type="term" value="F:histone acetyltransferase binding"/>
    <property type="evidence" value="ECO:0007669"/>
    <property type="project" value="TreeGrafter"/>
</dbReference>
<dbReference type="PROSITE" id="PS52052">
    <property type="entry name" value="PEHE"/>
    <property type="match status" value="1"/>
</dbReference>
<accession>A0A2R5LLB4</accession>